<dbReference type="AlphaFoldDB" id="A0A7H0LPR8"/>
<sequence>MSVIYSKSGTWVGQAAVRDIFSTSVTICSAIQFAKSPARIAKIEDRWTLEVTFIPERDLQIQAVDIEDTQLIID</sequence>
<dbReference type="RefSeq" id="WP_187763976.1">
    <property type="nucleotide sequence ID" value="NZ_CP061038.1"/>
</dbReference>
<dbReference type="EMBL" id="CP061038">
    <property type="protein sequence ID" value="QNQ11671.1"/>
    <property type="molecule type" value="Genomic_DNA"/>
</dbReference>
<reference evidence="1 2" key="1">
    <citation type="submission" date="2020-09" db="EMBL/GenBank/DDBJ databases">
        <title>Sphingomonas sp., a new species isolated from pork steak.</title>
        <authorList>
            <person name="Heidler von Heilborn D."/>
        </authorList>
    </citation>
    <scope>NUCLEOTIDE SEQUENCE [LARGE SCALE GENOMIC DNA]</scope>
    <source>
        <strain evidence="2">S8-3T</strain>
    </source>
</reference>
<dbReference type="KEGG" id="spap:H3Z74_11355"/>
<evidence type="ECO:0000313" key="2">
    <source>
        <dbReference type="Proteomes" id="UP000516148"/>
    </source>
</evidence>
<keyword evidence="2" id="KW-1185">Reference proteome</keyword>
<evidence type="ECO:0000313" key="1">
    <source>
        <dbReference type="EMBL" id="QNQ11671.1"/>
    </source>
</evidence>
<organism evidence="1 2">
    <name type="scientific">Sphingomonas alpina</name>
    <dbReference type="NCBI Taxonomy" id="653931"/>
    <lineage>
        <taxon>Bacteria</taxon>
        <taxon>Pseudomonadati</taxon>
        <taxon>Pseudomonadota</taxon>
        <taxon>Alphaproteobacteria</taxon>
        <taxon>Sphingomonadales</taxon>
        <taxon>Sphingomonadaceae</taxon>
        <taxon>Sphingomonas</taxon>
    </lineage>
</organism>
<dbReference type="Proteomes" id="UP000516148">
    <property type="component" value="Chromosome"/>
</dbReference>
<protein>
    <submittedName>
        <fullName evidence="1">Uncharacterized protein</fullName>
    </submittedName>
</protein>
<name>A0A7H0LPR8_9SPHN</name>
<accession>A0A7H0LPR8</accession>
<proteinExistence type="predicted"/>
<gene>
    <name evidence="1" type="ORF">H3Z74_11355</name>
</gene>